<dbReference type="InterPro" id="IPR016187">
    <property type="entry name" value="CTDL_fold"/>
</dbReference>
<comment type="caution">
    <text evidence="4">The sequence shown here is derived from an EMBL/GenBank/DDBJ whole genome shotgun (WGS) entry which is preliminary data.</text>
</comment>
<sequence>MGITFVLLVLFHQLMTRVVYAGVSSTPPCATEPVQIQDKGTPYNSVNMYFLDSSCQPIIQQEMGNAMLNVCTEKAKRDDVIKNQNNAITAKIQALEWKINDMLDKAARLKSSVGNATCRTGYVYYQQDNFCYKFYNDCKTWLEARQVCRQDGGDLISLNDRNFNFFKQLAQSKAGTCDSVWVGTTDVYVEGQWNWLNGARVSSVSWQPDQPDNFGNSEHCGDLTKMFGYMLNDDNCVQKLHFLCQIS</sequence>
<feature type="domain" description="C-type lectin" evidence="3">
    <location>
        <begin position="127"/>
        <end position="245"/>
    </location>
</feature>
<dbReference type="AlphaFoldDB" id="A0ABD3X0L2"/>
<protein>
    <recommendedName>
        <fullName evidence="3">C-type lectin domain-containing protein</fullName>
    </recommendedName>
</protein>
<organism evidence="4 5">
    <name type="scientific">Sinanodonta woodiana</name>
    <name type="common">Chinese pond mussel</name>
    <name type="synonym">Anodonta woodiana</name>
    <dbReference type="NCBI Taxonomy" id="1069815"/>
    <lineage>
        <taxon>Eukaryota</taxon>
        <taxon>Metazoa</taxon>
        <taxon>Spiralia</taxon>
        <taxon>Lophotrochozoa</taxon>
        <taxon>Mollusca</taxon>
        <taxon>Bivalvia</taxon>
        <taxon>Autobranchia</taxon>
        <taxon>Heteroconchia</taxon>
        <taxon>Palaeoheterodonta</taxon>
        <taxon>Unionida</taxon>
        <taxon>Unionoidea</taxon>
        <taxon>Unionidae</taxon>
        <taxon>Unioninae</taxon>
        <taxon>Sinanodonta</taxon>
    </lineage>
</organism>
<keyword evidence="2" id="KW-0732">Signal</keyword>
<reference evidence="4 5" key="1">
    <citation type="submission" date="2024-11" db="EMBL/GenBank/DDBJ databases">
        <title>Chromosome-level genome assembly of the freshwater bivalve Anodonta woodiana.</title>
        <authorList>
            <person name="Chen X."/>
        </authorList>
    </citation>
    <scope>NUCLEOTIDE SEQUENCE [LARGE SCALE GENOMIC DNA]</scope>
    <source>
        <strain evidence="4">MN2024</strain>
        <tissue evidence="4">Gills</tissue>
    </source>
</reference>
<dbReference type="SUPFAM" id="SSF56436">
    <property type="entry name" value="C-type lectin-like"/>
    <property type="match status" value="1"/>
</dbReference>
<evidence type="ECO:0000313" key="4">
    <source>
        <dbReference type="EMBL" id="KAL3879774.1"/>
    </source>
</evidence>
<keyword evidence="5" id="KW-1185">Reference proteome</keyword>
<dbReference type="InterPro" id="IPR001304">
    <property type="entry name" value="C-type_lectin-like"/>
</dbReference>
<dbReference type="Pfam" id="PF00059">
    <property type="entry name" value="Lectin_C"/>
    <property type="match status" value="1"/>
</dbReference>
<gene>
    <name evidence="4" type="ORF">ACJMK2_032060</name>
</gene>
<dbReference type="EMBL" id="JBJQND010000004">
    <property type="protein sequence ID" value="KAL3879774.1"/>
    <property type="molecule type" value="Genomic_DNA"/>
</dbReference>
<dbReference type="InterPro" id="IPR016186">
    <property type="entry name" value="C-type_lectin-like/link_sf"/>
</dbReference>
<evidence type="ECO:0000256" key="2">
    <source>
        <dbReference type="SAM" id="SignalP"/>
    </source>
</evidence>
<feature type="signal peptide" evidence="2">
    <location>
        <begin position="1"/>
        <end position="21"/>
    </location>
</feature>
<keyword evidence="1" id="KW-1015">Disulfide bond</keyword>
<proteinExistence type="predicted"/>
<evidence type="ECO:0000256" key="1">
    <source>
        <dbReference type="ARBA" id="ARBA00023157"/>
    </source>
</evidence>
<feature type="chain" id="PRO_5044826997" description="C-type lectin domain-containing protein" evidence="2">
    <location>
        <begin position="22"/>
        <end position="247"/>
    </location>
</feature>
<dbReference type="Gene3D" id="3.10.100.10">
    <property type="entry name" value="Mannose-Binding Protein A, subunit A"/>
    <property type="match status" value="1"/>
</dbReference>
<evidence type="ECO:0000259" key="3">
    <source>
        <dbReference type="PROSITE" id="PS50041"/>
    </source>
</evidence>
<accession>A0ABD3X0L2</accession>
<dbReference type="InterPro" id="IPR050111">
    <property type="entry name" value="C-type_lectin/snaclec_domain"/>
</dbReference>
<dbReference type="PROSITE" id="PS00615">
    <property type="entry name" value="C_TYPE_LECTIN_1"/>
    <property type="match status" value="1"/>
</dbReference>
<name>A0ABD3X0L2_SINWO</name>
<dbReference type="InterPro" id="IPR018378">
    <property type="entry name" value="C-type_lectin_CS"/>
</dbReference>
<dbReference type="PANTHER" id="PTHR22803">
    <property type="entry name" value="MANNOSE, PHOSPHOLIPASE, LECTIN RECEPTOR RELATED"/>
    <property type="match status" value="1"/>
</dbReference>
<evidence type="ECO:0000313" key="5">
    <source>
        <dbReference type="Proteomes" id="UP001634394"/>
    </source>
</evidence>
<dbReference type="CDD" id="cd00037">
    <property type="entry name" value="CLECT"/>
    <property type="match status" value="1"/>
</dbReference>
<dbReference type="Proteomes" id="UP001634394">
    <property type="component" value="Unassembled WGS sequence"/>
</dbReference>
<dbReference type="PROSITE" id="PS50041">
    <property type="entry name" value="C_TYPE_LECTIN_2"/>
    <property type="match status" value="1"/>
</dbReference>
<dbReference type="SMART" id="SM00034">
    <property type="entry name" value="CLECT"/>
    <property type="match status" value="1"/>
</dbReference>